<reference evidence="1 2" key="1">
    <citation type="journal article" date="2024" name="G3 (Bethesda)">
        <title>Genome assembly of Hibiscus sabdariffa L. provides insights into metabolisms of medicinal natural products.</title>
        <authorList>
            <person name="Kim T."/>
        </authorList>
    </citation>
    <scope>NUCLEOTIDE SEQUENCE [LARGE SCALE GENOMIC DNA]</scope>
    <source>
        <strain evidence="1">TK-2024</strain>
        <tissue evidence="1">Old leaves</tissue>
    </source>
</reference>
<organism evidence="1 2">
    <name type="scientific">Hibiscus sabdariffa</name>
    <name type="common">roselle</name>
    <dbReference type="NCBI Taxonomy" id="183260"/>
    <lineage>
        <taxon>Eukaryota</taxon>
        <taxon>Viridiplantae</taxon>
        <taxon>Streptophyta</taxon>
        <taxon>Embryophyta</taxon>
        <taxon>Tracheophyta</taxon>
        <taxon>Spermatophyta</taxon>
        <taxon>Magnoliopsida</taxon>
        <taxon>eudicotyledons</taxon>
        <taxon>Gunneridae</taxon>
        <taxon>Pentapetalae</taxon>
        <taxon>rosids</taxon>
        <taxon>malvids</taxon>
        <taxon>Malvales</taxon>
        <taxon>Malvaceae</taxon>
        <taxon>Malvoideae</taxon>
        <taxon>Hibiscus</taxon>
    </lineage>
</organism>
<evidence type="ECO:0000313" key="1">
    <source>
        <dbReference type="EMBL" id="KAK8496939.1"/>
    </source>
</evidence>
<dbReference type="EMBL" id="JBBPBM010000337">
    <property type="protein sequence ID" value="KAK8496939.1"/>
    <property type="molecule type" value="Genomic_DNA"/>
</dbReference>
<proteinExistence type="predicted"/>
<evidence type="ECO:0000313" key="2">
    <source>
        <dbReference type="Proteomes" id="UP001472677"/>
    </source>
</evidence>
<keyword evidence="2" id="KW-1185">Reference proteome</keyword>
<gene>
    <name evidence="1" type="ORF">V6N12_002528</name>
</gene>
<protein>
    <submittedName>
        <fullName evidence="1">Uncharacterized protein</fullName>
    </submittedName>
</protein>
<sequence length="102" mass="11155">MKENKASEWQAGESQRNDVEVDKSVGVYLGPDTVRLGVEKRVGSVAQVVDPIVSGQHAHDVPNLAKEEVRKVSLNQLGSKSWVEALEENINKELRGVLIHAG</sequence>
<comment type="caution">
    <text evidence="1">The sequence shown here is derived from an EMBL/GenBank/DDBJ whole genome shotgun (WGS) entry which is preliminary data.</text>
</comment>
<name>A0ABR2ASA3_9ROSI</name>
<accession>A0ABR2ASA3</accession>
<dbReference type="Proteomes" id="UP001472677">
    <property type="component" value="Unassembled WGS sequence"/>
</dbReference>